<keyword evidence="6 11" id="KW-0812">Transmembrane</keyword>
<dbReference type="EMBL" id="BAABWN010000009">
    <property type="protein sequence ID" value="GAA6169073.1"/>
    <property type="molecule type" value="Genomic_DNA"/>
</dbReference>
<evidence type="ECO:0000256" key="1">
    <source>
        <dbReference type="ARBA" id="ARBA00004533"/>
    </source>
</evidence>
<dbReference type="Pfam" id="PF11356">
    <property type="entry name" value="T2SSC"/>
    <property type="match status" value="1"/>
</dbReference>
<evidence type="ECO:0000256" key="7">
    <source>
        <dbReference type="ARBA" id="ARBA00022927"/>
    </source>
</evidence>
<feature type="domain" description="PDZ" evidence="13">
    <location>
        <begin position="284"/>
        <end position="337"/>
    </location>
</feature>
<dbReference type="InterPro" id="IPR001478">
    <property type="entry name" value="PDZ"/>
</dbReference>
<evidence type="ECO:0000313" key="14">
    <source>
        <dbReference type="EMBL" id="GAA6169073.1"/>
    </source>
</evidence>
<comment type="subcellular location">
    <subcellularLocation>
        <location evidence="1">Cell inner membrane</location>
    </subcellularLocation>
</comment>
<dbReference type="Proteomes" id="UP001465153">
    <property type="component" value="Unassembled WGS sequence"/>
</dbReference>
<comment type="similarity">
    <text evidence="2">Belongs to the GSP C family.</text>
</comment>
<reference evidence="14 15" key="1">
    <citation type="submission" date="2024-04" db="EMBL/GenBank/DDBJ databases">
        <title>Draft genome sequence of Sessilibacter corallicola NBRC 116591.</title>
        <authorList>
            <person name="Miyakawa T."/>
            <person name="Kusuya Y."/>
            <person name="Miura T."/>
        </authorList>
    </citation>
    <scope>NUCLEOTIDE SEQUENCE [LARGE SCALE GENOMIC DNA]</scope>
    <source>
        <strain evidence="14 15">KU-00831-HH</strain>
    </source>
</reference>
<evidence type="ECO:0000259" key="12">
    <source>
        <dbReference type="Pfam" id="PF11356"/>
    </source>
</evidence>
<evidence type="ECO:0000256" key="8">
    <source>
        <dbReference type="ARBA" id="ARBA00022989"/>
    </source>
</evidence>
<gene>
    <name evidence="14" type="ORF">NBRC116591_28840</name>
</gene>
<protein>
    <recommendedName>
        <fullName evidence="16">Type II secretion system protein GspC</fullName>
    </recommendedName>
</protein>
<accession>A0ABQ0ABZ1</accession>
<keyword evidence="4" id="KW-1003">Cell membrane</keyword>
<feature type="compositionally biased region" description="Acidic residues" evidence="10">
    <location>
        <begin position="227"/>
        <end position="237"/>
    </location>
</feature>
<evidence type="ECO:0000256" key="4">
    <source>
        <dbReference type="ARBA" id="ARBA00022475"/>
    </source>
</evidence>
<evidence type="ECO:0000259" key="13">
    <source>
        <dbReference type="Pfam" id="PF13180"/>
    </source>
</evidence>
<evidence type="ECO:0000256" key="5">
    <source>
        <dbReference type="ARBA" id="ARBA00022519"/>
    </source>
</evidence>
<keyword evidence="5" id="KW-0997">Cell inner membrane</keyword>
<dbReference type="RefSeq" id="WP_233088017.1">
    <property type="nucleotide sequence ID" value="NZ_BAABWN010000009.1"/>
</dbReference>
<dbReference type="Gene3D" id="2.30.42.10">
    <property type="match status" value="1"/>
</dbReference>
<keyword evidence="7" id="KW-0653">Protein transport</keyword>
<feature type="transmembrane region" description="Helical" evidence="11">
    <location>
        <begin position="28"/>
        <end position="49"/>
    </location>
</feature>
<sequence>MSQAISQLPMMVKQNLGKPGTVILARNLLVVVLLVWACFNLATLFWALFPAPQIPEPSSATPRNAVVEAKTGSSASQSGIDIDALLAAELFGSVDPEEEVAEVAPVASELIRDVEETDLNLTLKGVILSSIADNSEAVIGHGREEKFYQVGAKLPGGNNVRLVQVQTDQVILENNGRNEALRLFEPSDSVSSAPAPVRSRNLSLGSLGRNPREIFDEELARAGVDPDNIEEDEDEEPTPQNRRRVVSQAPKSLAEVIKFSVHRDQGEIVGYKIRPGRNREFFTQLGLQPNDIVTEINGIALNNSGSVSQVYREMREATSASITLVRDGQTESLNITLEDYSEE</sequence>
<dbReference type="SUPFAM" id="SSF50156">
    <property type="entry name" value="PDZ domain-like"/>
    <property type="match status" value="1"/>
</dbReference>
<evidence type="ECO:0000256" key="11">
    <source>
        <dbReference type="SAM" id="Phobius"/>
    </source>
</evidence>
<evidence type="ECO:0000256" key="9">
    <source>
        <dbReference type="ARBA" id="ARBA00023136"/>
    </source>
</evidence>
<evidence type="ECO:0000256" key="6">
    <source>
        <dbReference type="ARBA" id="ARBA00022692"/>
    </source>
</evidence>
<organism evidence="14 15">
    <name type="scientific">Sessilibacter corallicola</name>
    <dbReference type="NCBI Taxonomy" id="2904075"/>
    <lineage>
        <taxon>Bacteria</taxon>
        <taxon>Pseudomonadati</taxon>
        <taxon>Pseudomonadota</taxon>
        <taxon>Gammaproteobacteria</taxon>
        <taxon>Cellvibrionales</taxon>
        <taxon>Cellvibrionaceae</taxon>
        <taxon>Sessilibacter</taxon>
    </lineage>
</organism>
<feature type="region of interest" description="Disordered" evidence="10">
    <location>
        <begin position="220"/>
        <end position="245"/>
    </location>
</feature>
<evidence type="ECO:0008006" key="16">
    <source>
        <dbReference type="Google" id="ProtNLM"/>
    </source>
</evidence>
<name>A0ABQ0ABZ1_9GAMM</name>
<keyword evidence="15" id="KW-1185">Reference proteome</keyword>
<proteinExistence type="inferred from homology"/>
<evidence type="ECO:0000256" key="2">
    <source>
        <dbReference type="ARBA" id="ARBA00007986"/>
    </source>
</evidence>
<keyword evidence="8 11" id="KW-1133">Transmembrane helix</keyword>
<evidence type="ECO:0000256" key="3">
    <source>
        <dbReference type="ARBA" id="ARBA00022448"/>
    </source>
</evidence>
<feature type="domain" description="Type II secretion system protein GspC N-terminal" evidence="12">
    <location>
        <begin position="32"/>
        <end position="183"/>
    </location>
</feature>
<dbReference type="Pfam" id="PF13180">
    <property type="entry name" value="PDZ_2"/>
    <property type="match status" value="1"/>
</dbReference>
<keyword evidence="3" id="KW-0813">Transport</keyword>
<comment type="caution">
    <text evidence="14">The sequence shown here is derived from an EMBL/GenBank/DDBJ whole genome shotgun (WGS) entry which is preliminary data.</text>
</comment>
<dbReference type="InterPro" id="IPR024961">
    <property type="entry name" value="T2SS_GspC_N"/>
</dbReference>
<dbReference type="NCBIfam" id="TIGR01713">
    <property type="entry name" value="typeII_sec_gspC"/>
    <property type="match status" value="1"/>
</dbReference>
<dbReference type="InterPro" id="IPR001639">
    <property type="entry name" value="T2SS_protein-GspC"/>
</dbReference>
<dbReference type="Gene3D" id="2.30.30.830">
    <property type="match status" value="1"/>
</dbReference>
<evidence type="ECO:0000313" key="15">
    <source>
        <dbReference type="Proteomes" id="UP001465153"/>
    </source>
</evidence>
<keyword evidence="9 11" id="KW-0472">Membrane</keyword>
<dbReference type="InterPro" id="IPR036034">
    <property type="entry name" value="PDZ_sf"/>
</dbReference>
<evidence type="ECO:0000256" key="10">
    <source>
        <dbReference type="SAM" id="MobiDB-lite"/>
    </source>
</evidence>